<gene>
    <name evidence="2" type="ORF">GOCE00092_LOCUS2562</name>
</gene>
<keyword evidence="1" id="KW-0472">Membrane</keyword>
<evidence type="ECO:0000313" key="2">
    <source>
        <dbReference type="EMBL" id="CAD9273654.1"/>
    </source>
</evidence>
<protein>
    <submittedName>
        <fullName evidence="2">Uncharacterized protein</fullName>
    </submittedName>
</protein>
<feature type="transmembrane region" description="Helical" evidence="1">
    <location>
        <begin position="15"/>
        <end position="37"/>
    </location>
</feature>
<dbReference type="AlphaFoldDB" id="A0A7S1Y0B7"/>
<keyword evidence="1" id="KW-0812">Transmembrane</keyword>
<name>A0A7S1Y0B7_9STRA</name>
<dbReference type="EMBL" id="HBGK01004845">
    <property type="protein sequence ID" value="CAD9273654.1"/>
    <property type="molecule type" value="Transcribed_RNA"/>
</dbReference>
<keyword evidence="1" id="KW-1133">Transmembrane helix</keyword>
<reference evidence="2" key="1">
    <citation type="submission" date="2021-01" db="EMBL/GenBank/DDBJ databases">
        <authorList>
            <person name="Corre E."/>
            <person name="Pelletier E."/>
            <person name="Niang G."/>
            <person name="Scheremetjew M."/>
            <person name="Finn R."/>
            <person name="Kale V."/>
            <person name="Holt S."/>
            <person name="Cochrane G."/>
            <person name="Meng A."/>
            <person name="Brown T."/>
            <person name="Cohen L."/>
        </authorList>
    </citation>
    <scope>NUCLEOTIDE SEQUENCE</scope>
    <source>
        <strain evidence="2">CCMP 410</strain>
    </source>
</reference>
<sequence length="112" mass="13076">MFSRFRGIPLRQQRMTWIVIGGAFIVGTAFKTGYFYYARQLMIEDLKDIHLDATKNLREAQAFSSWSQENRQSRVPPLTDQQKQELQEYLALVAEHQFGEKPDEVQVAPRRG</sequence>
<proteinExistence type="predicted"/>
<organism evidence="2">
    <name type="scientific">Grammatophora oceanica</name>
    <dbReference type="NCBI Taxonomy" id="210454"/>
    <lineage>
        <taxon>Eukaryota</taxon>
        <taxon>Sar</taxon>
        <taxon>Stramenopiles</taxon>
        <taxon>Ochrophyta</taxon>
        <taxon>Bacillariophyta</taxon>
        <taxon>Fragilariophyceae</taxon>
        <taxon>Fragilariophycidae</taxon>
        <taxon>Rhabdonematales</taxon>
        <taxon>Grammatophoraceae</taxon>
        <taxon>Grammatophora</taxon>
    </lineage>
</organism>
<accession>A0A7S1Y0B7</accession>
<evidence type="ECO:0000256" key="1">
    <source>
        <dbReference type="SAM" id="Phobius"/>
    </source>
</evidence>